<evidence type="ECO:0000313" key="2">
    <source>
        <dbReference type="EMBL" id="JAD72785.1"/>
    </source>
</evidence>
<evidence type="ECO:0000256" key="1">
    <source>
        <dbReference type="SAM" id="Phobius"/>
    </source>
</evidence>
<keyword evidence="1" id="KW-0812">Transmembrane</keyword>
<keyword evidence="1" id="KW-1133">Transmembrane helix</keyword>
<feature type="transmembrane region" description="Helical" evidence="1">
    <location>
        <begin position="16"/>
        <end position="37"/>
    </location>
</feature>
<reference evidence="2" key="1">
    <citation type="submission" date="2014-09" db="EMBL/GenBank/DDBJ databases">
        <authorList>
            <person name="Magalhaes I.L.F."/>
            <person name="Oliveira U."/>
            <person name="Santos F.R."/>
            <person name="Vidigal T.H.D.A."/>
            <person name="Brescovit A.D."/>
            <person name="Santos A.J."/>
        </authorList>
    </citation>
    <scope>NUCLEOTIDE SEQUENCE</scope>
    <source>
        <tissue evidence="2">Shoot tissue taken approximately 20 cm above the soil surface</tissue>
    </source>
</reference>
<proteinExistence type="predicted"/>
<protein>
    <submittedName>
        <fullName evidence="2">Uncharacterized protein</fullName>
    </submittedName>
</protein>
<organism evidence="2">
    <name type="scientific">Arundo donax</name>
    <name type="common">Giant reed</name>
    <name type="synonym">Donax arundinaceus</name>
    <dbReference type="NCBI Taxonomy" id="35708"/>
    <lineage>
        <taxon>Eukaryota</taxon>
        <taxon>Viridiplantae</taxon>
        <taxon>Streptophyta</taxon>
        <taxon>Embryophyta</taxon>
        <taxon>Tracheophyta</taxon>
        <taxon>Spermatophyta</taxon>
        <taxon>Magnoliopsida</taxon>
        <taxon>Liliopsida</taxon>
        <taxon>Poales</taxon>
        <taxon>Poaceae</taxon>
        <taxon>PACMAD clade</taxon>
        <taxon>Arundinoideae</taxon>
        <taxon>Arundineae</taxon>
        <taxon>Arundo</taxon>
    </lineage>
</organism>
<keyword evidence="1" id="KW-0472">Membrane</keyword>
<reference evidence="2" key="2">
    <citation type="journal article" date="2015" name="Data Brief">
        <title>Shoot transcriptome of the giant reed, Arundo donax.</title>
        <authorList>
            <person name="Barrero R.A."/>
            <person name="Guerrero F.D."/>
            <person name="Moolhuijzen P."/>
            <person name="Goolsby J.A."/>
            <person name="Tidwell J."/>
            <person name="Bellgard S.E."/>
            <person name="Bellgard M.I."/>
        </authorList>
    </citation>
    <scope>NUCLEOTIDE SEQUENCE</scope>
    <source>
        <tissue evidence="2">Shoot tissue taken approximately 20 cm above the soil surface</tissue>
    </source>
</reference>
<sequence length="55" mass="5951">MRIWAPGDRTTVGVRAQATAAGCSLPLFSVFMGSSFWEKKEGRRQPLSHPDAASS</sequence>
<dbReference type="EMBL" id="GBRH01225110">
    <property type="protein sequence ID" value="JAD72785.1"/>
    <property type="molecule type" value="Transcribed_RNA"/>
</dbReference>
<name>A0A0A9CHC2_ARUDO</name>
<accession>A0A0A9CHC2</accession>
<dbReference type="AlphaFoldDB" id="A0A0A9CHC2"/>